<feature type="domain" description="DNA-directed DNA polymerase family B exonuclease" evidence="9">
    <location>
        <begin position="366"/>
        <end position="533"/>
    </location>
</feature>
<dbReference type="PRINTS" id="PR00106">
    <property type="entry name" value="DNAPOLB"/>
</dbReference>
<proteinExistence type="inferred from homology"/>
<reference evidence="10" key="1">
    <citation type="journal article" date="2020" name="Nature">
        <title>Giant virus diversity and host interactions through global metagenomics.</title>
        <authorList>
            <person name="Schulz F."/>
            <person name="Roux S."/>
            <person name="Paez-Espino D."/>
            <person name="Jungbluth S."/>
            <person name="Walsh D.A."/>
            <person name="Denef V.J."/>
            <person name="McMahon K.D."/>
            <person name="Konstantinidis K.T."/>
            <person name="Eloe-Fadrosh E.A."/>
            <person name="Kyrpides N.C."/>
            <person name="Woyke T."/>
        </authorList>
    </citation>
    <scope>NUCLEOTIDE SEQUENCE</scope>
    <source>
        <strain evidence="10">GVMAG-S-1016713-123</strain>
    </source>
</reference>
<keyword evidence="4" id="KW-0548">Nucleotidyltransferase</keyword>
<sequence length="1248" mass="144862">MSKIPVPKFQFRLFDFQVFNKSIGEGSDAETNFEIQMFGINEKGESCSIFVEEYMPFFYIKIDNSWSPMQVNSYKEFIMKKVGKKCAQQIESFKMVYRKQLYGFDGGRKHKFLEVKFHNTTSYNRVKYLFQKNQYYDRKTIKYINFDTELYEANIPPLLRYFHIQNISPTGWVEIEGFEAIEKTTTCNYEFVLSYTNIRPLNDNETPVPYKICSFDIEASSSHGDFPVPIKDYKKLAVDMVAYKDTIADAWGQYGEGTQKQLFNDMIYEAFGFKPKRNIDIVYPKKKVTKERLKKIMDTFYVKKLSDVYIYDEPDKYAYKREEEEEDDDEKERQLNLEKFMGLNVLDMFKNNPSHDEEVTFLTMYLSKTFPQLEGDKVTFIGSTFQKYGSKEPYKNHIIVLDTCSPMENVENAVIECYKTEREVLLAWQRLIKEENPDIMTGYNIFGFDYNFMFKRAQENDCVEQFLELSRNDDEVCGDQQTDGSYKIEESKIVLASGEHELQYIKMPGRVQIDLYNYLRRDYNLTSYKLDYVSGQFIGDNVLKLEHVGDESPFTRIFTKNMMGIQEGSYVHFEEIGHSSDYYKQGEKFIITHIDKETKSFMINNHEHLNMTRQVRWGLAKDDVTPQDIFRLANQGPNERALVAKYCIQDCNLVHHLMNKIDVITGFIEMSKICSVPMEFLVMRGQGIKLTSFIAKKCREKGTLMPVLEKPDYGDPNDGEQWNGYDGAIVLDPKCDLYLDNPVACVDYASLYPSSMISENLSHDSKVWVKEYNLHDILIKQEGVRDISGNYVYDCMPDYKYVNIRYDTYSWKKNPRGKLEKVVSGYRVCRWAQFPNNGKGIMPSILEELLAARKATRKLIPQQSDDFMKNILDKRQLSYKVTANSLYGQCGAKTSTFFEKDVAASTTATGRTLLTYAKGVIETAYGGGRVCETKIGKVKTYAEYIYGDTDSVFFTFNLETMNGEKIRGKDALAATIELAIDAGELATKFLKKPHDLEYEKTFMPFCLLSKKRYVGMLYETDVNKCSQKSMGIVLKRRDNAPIVKDVYGGIIDILMNQQNVAQSVEFLKQMLDNLVSGTISMDKLLITKSLRSHYKNPKQIAHKVLADRMGRRDPGNKPGAGDRIPFAYVVHPNKKALQGEKIEHPSYITENDITLDYEFYITNQIMKPLQQLFALILEQIPDYKHKPLTMKKMHQTMLDLDKKHDCETATKKKEAYRCAEVKKILFDPFLQKLLRQKNNTITNFFGKV</sequence>
<dbReference type="InterPro" id="IPR042087">
    <property type="entry name" value="DNA_pol_B_thumb"/>
</dbReference>
<dbReference type="GO" id="GO:0003677">
    <property type="term" value="F:DNA binding"/>
    <property type="evidence" value="ECO:0007669"/>
    <property type="project" value="UniProtKB-KW"/>
</dbReference>
<dbReference type="Gene3D" id="1.10.287.690">
    <property type="entry name" value="Helix hairpin bin"/>
    <property type="match status" value="1"/>
</dbReference>
<dbReference type="Gene3D" id="1.10.132.60">
    <property type="entry name" value="DNA polymerase family B, C-terminal domain"/>
    <property type="match status" value="1"/>
</dbReference>
<dbReference type="AlphaFoldDB" id="A0A6C0LYJ5"/>
<dbReference type="PANTHER" id="PTHR10322:SF23">
    <property type="entry name" value="DNA POLYMERASE DELTA CATALYTIC SUBUNIT"/>
    <property type="match status" value="1"/>
</dbReference>
<dbReference type="GO" id="GO:0000166">
    <property type="term" value="F:nucleotide binding"/>
    <property type="evidence" value="ECO:0007669"/>
    <property type="project" value="InterPro"/>
</dbReference>
<dbReference type="Pfam" id="PF03104">
    <property type="entry name" value="DNA_pol_B_exo1"/>
    <property type="match status" value="2"/>
</dbReference>
<protein>
    <recommendedName>
        <fullName evidence="2">DNA-directed DNA polymerase</fullName>
        <ecNumber evidence="2">2.7.7.7</ecNumber>
    </recommendedName>
</protein>
<dbReference type="InterPro" id="IPR023211">
    <property type="entry name" value="DNA_pol_palm_dom_sf"/>
</dbReference>
<dbReference type="GO" id="GO:0043625">
    <property type="term" value="C:delta DNA polymerase complex"/>
    <property type="evidence" value="ECO:0007669"/>
    <property type="project" value="TreeGrafter"/>
</dbReference>
<dbReference type="Gene3D" id="3.30.420.10">
    <property type="entry name" value="Ribonuclease H-like superfamily/Ribonuclease H"/>
    <property type="match status" value="2"/>
</dbReference>
<feature type="domain" description="DNA-directed DNA polymerase family B multifunctional" evidence="8">
    <location>
        <begin position="676"/>
        <end position="1175"/>
    </location>
</feature>
<keyword evidence="3" id="KW-0808">Transferase</keyword>
<dbReference type="GO" id="GO:0008296">
    <property type="term" value="F:3'-5'-DNA exonuclease activity"/>
    <property type="evidence" value="ECO:0007669"/>
    <property type="project" value="TreeGrafter"/>
</dbReference>
<dbReference type="GO" id="GO:0045004">
    <property type="term" value="P:DNA replication proofreading"/>
    <property type="evidence" value="ECO:0007669"/>
    <property type="project" value="TreeGrafter"/>
</dbReference>
<dbReference type="Pfam" id="PF00136">
    <property type="entry name" value="DNA_pol_B"/>
    <property type="match status" value="1"/>
</dbReference>
<comment type="similarity">
    <text evidence="1">Belongs to the DNA polymerase type-B family.</text>
</comment>
<dbReference type="SUPFAM" id="SSF53098">
    <property type="entry name" value="Ribonuclease H-like"/>
    <property type="match status" value="1"/>
</dbReference>
<feature type="domain" description="DNA-directed DNA polymerase family B exonuclease" evidence="9">
    <location>
        <begin position="150"/>
        <end position="231"/>
    </location>
</feature>
<dbReference type="GO" id="GO:0006297">
    <property type="term" value="P:nucleotide-excision repair, DNA gap filling"/>
    <property type="evidence" value="ECO:0007669"/>
    <property type="project" value="TreeGrafter"/>
</dbReference>
<dbReference type="SUPFAM" id="SSF56672">
    <property type="entry name" value="DNA/RNA polymerases"/>
    <property type="match status" value="1"/>
</dbReference>
<keyword evidence="5" id="KW-0239">DNA-directed DNA polymerase</keyword>
<dbReference type="InterPro" id="IPR036397">
    <property type="entry name" value="RNaseH_sf"/>
</dbReference>
<evidence type="ECO:0000256" key="5">
    <source>
        <dbReference type="ARBA" id="ARBA00022932"/>
    </source>
</evidence>
<dbReference type="GO" id="GO:0006287">
    <property type="term" value="P:base-excision repair, gap-filling"/>
    <property type="evidence" value="ECO:0007669"/>
    <property type="project" value="TreeGrafter"/>
</dbReference>
<evidence type="ECO:0000256" key="3">
    <source>
        <dbReference type="ARBA" id="ARBA00022679"/>
    </source>
</evidence>
<evidence type="ECO:0000256" key="1">
    <source>
        <dbReference type="ARBA" id="ARBA00005755"/>
    </source>
</evidence>
<dbReference type="PANTHER" id="PTHR10322">
    <property type="entry name" value="DNA POLYMERASE CATALYTIC SUBUNIT"/>
    <property type="match status" value="1"/>
</dbReference>
<dbReference type="Gene3D" id="3.90.1600.10">
    <property type="entry name" value="Palm domain of DNA polymerase"/>
    <property type="match status" value="1"/>
</dbReference>
<dbReference type="SMART" id="SM00486">
    <property type="entry name" value="POLBc"/>
    <property type="match status" value="1"/>
</dbReference>
<dbReference type="InterPro" id="IPR006172">
    <property type="entry name" value="DNA-dir_DNA_pol_B"/>
</dbReference>
<dbReference type="InterPro" id="IPR043502">
    <property type="entry name" value="DNA/RNA_pol_sf"/>
</dbReference>
<evidence type="ECO:0000259" key="9">
    <source>
        <dbReference type="Pfam" id="PF03104"/>
    </source>
</evidence>
<name>A0A6C0LYJ5_9ZZZZ</name>
<keyword evidence="6" id="KW-0238">DNA-binding</keyword>
<dbReference type="Gene3D" id="3.30.342.10">
    <property type="entry name" value="DNA Polymerase, chain B, domain 1"/>
    <property type="match status" value="1"/>
</dbReference>
<evidence type="ECO:0000259" key="8">
    <source>
        <dbReference type="Pfam" id="PF00136"/>
    </source>
</evidence>
<dbReference type="InterPro" id="IPR012337">
    <property type="entry name" value="RNaseH-like_sf"/>
</dbReference>
<dbReference type="EMBL" id="MN740568">
    <property type="protein sequence ID" value="QHU34322.1"/>
    <property type="molecule type" value="Genomic_DNA"/>
</dbReference>
<comment type="catalytic activity">
    <reaction evidence="7">
        <text>DNA(n) + a 2'-deoxyribonucleoside 5'-triphosphate = DNA(n+1) + diphosphate</text>
        <dbReference type="Rhea" id="RHEA:22508"/>
        <dbReference type="Rhea" id="RHEA-COMP:17339"/>
        <dbReference type="Rhea" id="RHEA-COMP:17340"/>
        <dbReference type="ChEBI" id="CHEBI:33019"/>
        <dbReference type="ChEBI" id="CHEBI:61560"/>
        <dbReference type="ChEBI" id="CHEBI:173112"/>
        <dbReference type="EC" id="2.7.7.7"/>
    </reaction>
</comment>
<organism evidence="10">
    <name type="scientific">viral metagenome</name>
    <dbReference type="NCBI Taxonomy" id="1070528"/>
    <lineage>
        <taxon>unclassified sequences</taxon>
        <taxon>metagenomes</taxon>
        <taxon>organismal metagenomes</taxon>
    </lineage>
</organism>
<evidence type="ECO:0000256" key="2">
    <source>
        <dbReference type="ARBA" id="ARBA00012417"/>
    </source>
</evidence>
<dbReference type="InterPro" id="IPR050240">
    <property type="entry name" value="DNA_pol_type-B"/>
</dbReference>
<dbReference type="GO" id="GO:0003887">
    <property type="term" value="F:DNA-directed DNA polymerase activity"/>
    <property type="evidence" value="ECO:0007669"/>
    <property type="project" value="UniProtKB-KW"/>
</dbReference>
<dbReference type="InterPro" id="IPR006133">
    <property type="entry name" value="DNA-dir_DNA_pol_B_exonuc"/>
</dbReference>
<dbReference type="InterPro" id="IPR006134">
    <property type="entry name" value="DNA-dir_DNA_pol_B_multi_dom"/>
</dbReference>
<evidence type="ECO:0000256" key="7">
    <source>
        <dbReference type="ARBA" id="ARBA00049244"/>
    </source>
</evidence>
<dbReference type="EC" id="2.7.7.7" evidence="2"/>
<accession>A0A6C0LYJ5</accession>
<evidence type="ECO:0000256" key="6">
    <source>
        <dbReference type="ARBA" id="ARBA00023125"/>
    </source>
</evidence>
<evidence type="ECO:0000256" key="4">
    <source>
        <dbReference type="ARBA" id="ARBA00022695"/>
    </source>
</evidence>
<evidence type="ECO:0000313" key="10">
    <source>
        <dbReference type="EMBL" id="QHU34322.1"/>
    </source>
</evidence>